<protein>
    <submittedName>
        <fullName evidence="2">Uncharacterized protein</fullName>
    </submittedName>
</protein>
<proteinExistence type="predicted"/>
<dbReference type="EMBL" id="JBAHYK010000048">
    <property type="protein sequence ID" value="KAL0579811.1"/>
    <property type="molecule type" value="Genomic_DNA"/>
</dbReference>
<sequence>MSFASNLHLALAAPLGEISARHNFPPPTQPTSAIQNESVGAFSGPAGNAEGGSVHEGTAQNDGTLLGELQDLELVEAFSNNAGNGGHADSVTEASPLEKHFKLKGTSKSGRKEGKTKSSSSSSGKHLNYASQNQVENVYSGTGGNSKGGDVEGHKGIIKAFSGNAGDGGSSSSGSGLLV</sequence>
<gene>
    <name evidence="2" type="ORF">V5O48_002222</name>
</gene>
<accession>A0ABR3FW91</accession>
<dbReference type="Proteomes" id="UP001465976">
    <property type="component" value="Unassembled WGS sequence"/>
</dbReference>
<evidence type="ECO:0000313" key="2">
    <source>
        <dbReference type="EMBL" id="KAL0579811.1"/>
    </source>
</evidence>
<feature type="compositionally biased region" description="Polar residues" evidence="1">
    <location>
        <begin position="129"/>
        <end position="140"/>
    </location>
</feature>
<feature type="region of interest" description="Disordered" evidence="1">
    <location>
        <begin position="77"/>
        <end position="179"/>
    </location>
</feature>
<reference evidence="2 3" key="1">
    <citation type="submission" date="2024-02" db="EMBL/GenBank/DDBJ databases">
        <title>A draft genome for the cacao thread blight pathogen Marasmius crinis-equi.</title>
        <authorList>
            <person name="Cohen S.P."/>
            <person name="Baruah I.K."/>
            <person name="Amoako-Attah I."/>
            <person name="Bukari Y."/>
            <person name="Meinhardt L.W."/>
            <person name="Bailey B.A."/>
        </authorList>
    </citation>
    <scope>NUCLEOTIDE SEQUENCE [LARGE SCALE GENOMIC DNA]</scope>
    <source>
        <strain evidence="2 3">GH-76</strain>
    </source>
</reference>
<comment type="caution">
    <text evidence="2">The sequence shown here is derived from an EMBL/GenBank/DDBJ whole genome shotgun (WGS) entry which is preliminary data.</text>
</comment>
<organism evidence="2 3">
    <name type="scientific">Marasmius crinis-equi</name>
    <dbReference type="NCBI Taxonomy" id="585013"/>
    <lineage>
        <taxon>Eukaryota</taxon>
        <taxon>Fungi</taxon>
        <taxon>Dikarya</taxon>
        <taxon>Basidiomycota</taxon>
        <taxon>Agaricomycotina</taxon>
        <taxon>Agaricomycetes</taxon>
        <taxon>Agaricomycetidae</taxon>
        <taxon>Agaricales</taxon>
        <taxon>Marasmiineae</taxon>
        <taxon>Marasmiaceae</taxon>
        <taxon>Marasmius</taxon>
    </lineage>
</organism>
<evidence type="ECO:0000256" key="1">
    <source>
        <dbReference type="SAM" id="MobiDB-lite"/>
    </source>
</evidence>
<name>A0ABR3FW91_9AGAR</name>
<feature type="region of interest" description="Disordered" evidence="1">
    <location>
        <begin position="19"/>
        <end position="61"/>
    </location>
</feature>
<keyword evidence="3" id="KW-1185">Reference proteome</keyword>
<evidence type="ECO:0000313" key="3">
    <source>
        <dbReference type="Proteomes" id="UP001465976"/>
    </source>
</evidence>